<feature type="domain" description="IC97/Casc1 N-terminal" evidence="4">
    <location>
        <begin position="22"/>
        <end position="223"/>
    </location>
</feature>
<feature type="region of interest" description="Disordered" evidence="3">
    <location>
        <begin position="1"/>
        <end position="66"/>
    </location>
</feature>
<dbReference type="GO" id="GO:0005930">
    <property type="term" value="C:axoneme"/>
    <property type="evidence" value="ECO:0007669"/>
    <property type="project" value="TreeGrafter"/>
</dbReference>
<evidence type="ECO:0000259" key="4">
    <source>
        <dbReference type="Pfam" id="PF15927"/>
    </source>
</evidence>
<proteinExistence type="inferred from homology"/>
<feature type="region of interest" description="Disordered" evidence="3">
    <location>
        <begin position="286"/>
        <end position="342"/>
    </location>
</feature>
<evidence type="ECO:0000256" key="1">
    <source>
        <dbReference type="ARBA" id="ARBA00024332"/>
    </source>
</evidence>
<evidence type="ECO:0000256" key="3">
    <source>
        <dbReference type="SAM" id="MobiDB-lite"/>
    </source>
</evidence>
<name>A0A9D3MB33_ANGAN</name>
<gene>
    <name evidence="5" type="ORF">ANANG_G00142690</name>
</gene>
<dbReference type="EMBL" id="JAFIRN010000007">
    <property type="protein sequence ID" value="KAG5845765.1"/>
    <property type="molecule type" value="Genomic_DNA"/>
</dbReference>
<feature type="compositionally biased region" description="Acidic residues" evidence="3">
    <location>
        <begin position="286"/>
        <end position="299"/>
    </location>
</feature>
<sequence>MKKGGKVNKAEKAKALKEEQKRREKEEEELRLQREQEERERLERERKRQEKQEWLEKKDRERRGDELSELSQMLEGNYFAVTKWQAETKEKAKWERYMSCNGSPNPSIPQEVNAFINLWREDPEVQISPVMKDIAQALRLIEELECVLNDRGDSEQDEKDAQQDKETLLSLRNLVHSKLNLASEEILKWSHTNADMETGNMKKVIRDSNITLCLWSNLSKNARLKEIRFEDVGVAFELPKQLAVSDIAVRILHTRYDHLSPLSREVQRKEAAALAEEALLVAELEQVEQGEEEGTENGEADAQSVKSNGRKSSMSVASVKDRRSTVSQEPTLDEGENRTETPAEELATAVEEAPVNISPEPVANTPEVDFVDLYQYMPLGGVFYFEAFHLPPQSHLIKGWEMRKILDVGLQAFPYPPDQAQIQSSITKKEEPSSSPPVGITMTLPDSVIFLEDPMIACWDPTALQWRRDGAYEITYDAPTRTISFKMDSFRTFTFLQDSYANVPFQSWELRPLGVNYALLTIIAGLTEVSITIKDNKCMLTTDPRSELSHVSGKWMSVSSFQKALTSSGINIFVNEHSSKYVSITSKDPLTEQTAYEQMALMASTTAFSWSRWNSHCGQEHIVLQACQHLEEGPVPEEAWSLFLMGAQRSQCLEIKEWSDSFSPELADDTEFHSTFLHMLKESMTLAGWRRVQESHYLFTDCVHSLLCATRVLTYS</sequence>
<dbReference type="InterPro" id="IPR023247">
    <property type="entry name" value="IC97/Dnai7-like"/>
</dbReference>
<protein>
    <recommendedName>
        <fullName evidence="2">Dynein axonemal intermediate chain 7</fullName>
    </recommendedName>
</protein>
<dbReference type="PANTHER" id="PTHR20929:SF11">
    <property type="entry name" value="DYNEIN AXONEMAL INTERMEDIATE CHAIN 7"/>
    <property type="match status" value="1"/>
</dbReference>
<feature type="compositionally biased region" description="Polar residues" evidence="3">
    <location>
        <begin position="304"/>
        <end position="316"/>
    </location>
</feature>
<dbReference type="GO" id="GO:0048487">
    <property type="term" value="F:beta-tubulin binding"/>
    <property type="evidence" value="ECO:0007669"/>
    <property type="project" value="TreeGrafter"/>
</dbReference>
<accession>A0A9D3MB33</accession>
<organism evidence="5 6">
    <name type="scientific">Anguilla anguilla</name>
    <name type="common">European freshwater eel</name>
    <name type="synonym">Muraena anguilla</name>
    <dbReference type="NCBI Taxonomy" id="7936"/>
    <lineage>
        <taxon>Eukaryota</taxon>
        <taxon>Metazoa</taxon>
        <taxon>Chordata</taxon>
        <taxon>Craniata</taxon>
        <taxon>Vertebrata</taxon>
        <taxon>Euteleostomi</taxon>
        <taxon>Actinopterygii</taxon>
        <taxon>Neopterygii</taxon>
        <taxon>Teleostei</taxon>
        <taxon>Anguilliformes</taxon>
        <taxon>Anguillidae</taxon>
        <taxon>Anguilla</taxon>
    </lineage>
</organism>
<dbReference type="PANTHER" id="PTHR20929">
    <property type="entry name" value="LUNG ADENOMA SUSCEPTIBILITY 1-RELATED"/>
    <property type="match status" value="1"/>
</dbReference>
<comment type="caution">
    <text evidence="5">The sequence shown here is derived from an EMBL/GenBank/DDBJ whole genome shotgun (WGS) entry which is preliminary data.</text>
</comment>
<dbReference type="Proteomes" id="UP001044222">
    <property type="component" value="Chromosome 7"/>
</dbReference>
<dbReference type="InterPro" id="IPR031826">
    <property type="entry name" value="IC97/Casc1_N"/>
</dbReference>
<evidence type="ECO:0000313" key="5">
    <source>
        <dbReference type="EMBL" id="KAG5845765.1"/>
    </source>
</evidence>
<evidence type="ECO:0000256" key="2">
    <source>
        <dbReference type="ARBA" id="ARBA00024414"/>
    </source>
</evidence>
<dbReference type="PRINTS" id="PR02043">
    <property type="entry name" value="CANCERSCCP1"/>
</dbReference>
<dbReference type="Pfam" id="PF15927">
    <property type="entry name" value="Casc1_N"/>
    <property type="match status" value="1"/>
</dbReference>
<comment type="similarity">
    <text evidence="1">Belongs to the DNAI7 family.</text>
</comment>
<reference evidence="5" key="1">
    <citation type="submission" date="2021-01" db="EMBL/GenBank/DDBJ databases">
        <title>A chromosome-scale assembly of European eel, Anguilla anguilla.</title>
        <authorList>
            <person name="Henkel C."/>
            <person name="Jong-Raadsen S.A."/>
            <person name="Dufour S."/>
            <person name="Weltzien F.-A."/>
            <person name="Palstra A.P."/>
            <person name="Pelster B."/>
            <person name="Spaink H.P."/>
            <person name="Van Den Thillart G.E."/>
            <person name="Jansen H."/>
            <person name="Zahm M."/>
            <person name="Klopp C."/>
            <person name="Cedric C."/>
            <person name="Louis A."/>
            <person name="Berthelot C."/>
            <person name="Parey E."/>
            <person name="Roest Crollius H."/>
            <person name="Montfort J."/>
            <person name="Robinson-Rechavi M."/>
            <person name="Bucao C."/>
            <person name="Bouchez O."/>
            <person name="Gislard M."/>
            <person name="Lluch J."/>
            <person name="Milhes M."/>
            <person name="Lampietro C."/>
            <person name="Lopez Roques C."/>
            <person name="Donnadieu C."/>
            <person name="Braasch I."/>
            <person name="Desvignes T."/>
            <person name="Postlethwait J."/>
            <person name="Bobe J."/>
            <person name="Guiguen Y."/>
            <person name="Dirks R."/>
        </authorList>
    </citation>
    <scope>NUCLEOTIDE SEQUENCE</scope>
    <source>
        <strain evidence="5">Tag_6206</strain>
        <tissue evidence="5">Liver</tissue>
    </source>
</reference>
<dbReference type="GO" id="GO:0008017">
    <property type="term" value="F:microtubule binding"/>
    <property type="evidence" value="ECO:0007669"/>
    <property type="project" value="TreeGrafter"/>
</dbReference>
<dbReference type="AlphaFoldDB" id="A0A9D3MB33"/>
<evidence type="ECO:0000313" key="6">
    <source>
        <dbReference type="Proteomes" id="UP001044222"/>
    </source>
</evidence>
<keyword evidence="6" id="KW-1185">Reference proteome</keyword>
<feature type="compositionally biased region" description="Basic and acidic residues" evidence="3">
    <location>
        <begin position="8"/>
        <end position="66"/>
    </location>
</feature>